<keyword evidence="2" id="KW-1185">Reference proteome</keyword>
<dbReference type="EMBL" id="CM055096">
    <property type="protein sequence ID" value="KAJ7557263.1"/>
    <property type="molecule type" value="Genomic_DNA"/>
</dbReference>
<evidence type="ECO:0000313" key="2">
    <source>
        <dbReference type="Proteomes" id="UP001162992"/>
    </source>
</evidence>
<protein>
    <submittedName>
        <fullName evidence="1">Uncharacterized protein</fullName>
    </submittedName>
</protein>
<sequence>MGGGSNSPSVENAVPELRSGCQIELFKTKGAQLYLLDGEASVLMQTGDFSLHLIKQANSLLAAVVASVGDVQWPVGKDSPVFKSGKASYTLALPGIVYGLKLLESTPSGALHQLEALMLLYSTFEVHPDIETGMSNTQVSSHARQVAASEYWTAVAANSQSTVIKLAGQIGQSSTVASGITQGGDWAASNLLKGSFLPESRLSTAPAEAEISPQIKKQMQKARRLSAVAKLFSKILLKGTISASDHVARHLGRDVGSSTSSFRTSDKSVLKDVAVASVDAFAKVVDVVELAGKSVLTATGSAGSDLMQSRYGDYAGQIAQDSFDAVGNMVNTAWTLNKMGLLMLLRIIAASTVINIGRGSSVSSFETGQTSSTGSQQSSVTGPVSPSPAARSQLDEASVSVQSMHMPKQLLHTGMLSMGSAADRHPPLPFRPPSRLPKPDTKRDFSAVD</sequence>
<name>A0ACC2DSF4_DIPCM</name>
<comment type="caution">
    <text evidence="1">The sequence shown here is derived from an EMBL/GenBank/DDBJ whole genome shotgun (WGS) entry which is preliminary data.</text>
</comment>
<organism evidence="1 2">
    <name type="scientific">Diphasiastrum complanatum</name>
    <name type="common">Issler's clubmoss</name>
    <name type="synonym">Lycopodium complanatum</name>
    <dbReference type="NCBI Taxonomy" id="34168"/>
    <lineage>
        <taxon>Eukaryota</taxon>
        <taxon>Viridiplantae</taxon>
        <taxon>Streptophyta</taxon>
        <taxon>Embryophyta</taxon>
        <taxon>Tracheophyta</taxon>
        <taxon>Lycopodiopsida</taxon>
        <taxon>Lycopodiales</taxon>
        <taxon>Lycopodiaceae</taxon>
        <taxon>Lycopodioideae</taxon>
        <taxon>Diphasiastrum</taxon>
    </lineage>
</organism>
<gene>
    <name evidence="1" type="ORF">O6H91_05G119400</name>
</gene>
<accession>A0ACC2DSF4</accession>
<evidence type="ECO:0000313" key="1">
    <source>
        <dbReference type="EMBL" id="KAJ7557263.1"/>
    </source>
</evidence>
<proteinExistence type="predicted"/>
<reference evidence="2" key="1">
    <citation type="journal article" date="2024" name="Proc. Natl. Acad. Sci. U.S.A.">
        <title>Extraordinary preservation of gene collinearity over three hundred million years revealed in homosporous lycophytes.</title>
        <authorList>
            <person name="Li C."/>
            <person name="Wickell D."/>
            <person name="Kuo L.Y."/>
            <person name="Chen X."/>
            <person name="Nie B."/>
            <person name="Liao X."/>
            <person name="Peng D."/>
            <person name="Ji J."/>
            <person name="Jenkins J."/>
            <person name="Williams M."/>
            <person name="Shu S."/>
            <person name="Plott C."/>
            <person name="Barry K."/>
            <person name="Rajasekar S."/>
            <person name="Grimwood J."/>
            <person name="Han X."/>
            <person name="Sun S."/>
            <person name="Hou Z."/>
            <person name="He W."/>
            <person name="Dai G."/>
            <person name="Sun C."/>
            <person name="Schmutz J."/>
            <person name="Leebens-Mack J.H."/>
            <person name="Li F.W."/>
            <person name="Wang L."/>
        </authorList>
    </citation>
    <scope>NUCLEOTIDE SEQUENCE [LARGE SCALE GENOMIC DNA]</scope>
    <source>
        <strain evidence="2">cv. PW_Plant_1</strain>
    </source>
</reference>
<dbReference type="Proteomes" id="UP001162992">
    <property type="component" value="Chromosome 5"/>
</dbReference>